<comment type="caution">
    <text evidence="1">The sequence shown here is derived from an EMBL/GenBank/DDBJ whole genome shotgun (WGS) entry which is preliminary data.</text>
</comment>
<dbReference type="AlphaFoldDB" id="M1WDB4"/>
<dbReference type="EMBL" id="CAGA01000013">
    <property type="protein sequence ID" value="CCE29379.1"/>
    <property type="molecule type" value="Genomic_DNA"/>
</dbReference>
<proteinExistence type="predicted"/>
<name>M1WDB4_CLAP2</name>
<dbReference type="VEuPathDB" id="FungiDB:CPUR_03072"/>
<protein>
    <recommendedName>
        <fullName evidence="3">Ankyrin 3</fullName>
    </recommendedName>
</protein>
<dbReference type="HOGENOM" id="CLU_1030612_0_0_1"/>
<keyword evidence="2" id="KW-1185">Reference proteome</keyword>
<sequence length="270" mass="31381">MFLHRQDTPAQRLLKDLLSDLVARGLNLTISEPGWLSPLYIVLDHSDIEPNWLFNLLCNNGATIRKTEVDSAFLRWCELSILWETNEYDAWWQHQGQEDEIFKKWCEHPYNAWWWQHVIKHISPHTVTLAYGKAFRNSRQLYDILAHLPLAAPMSGLLIELAFKSKQLWSWRQVVLHELEHNFLATWSLEFGENMIHLTVRMYVAESCYSAADAARDILHLRDKGVDMTSRNSYGQTPLEMLLVSGSFRDGLKKLAALLEGKVHKVQELS</sequence>
<dbReference type="Proteomes" id="UP000016801">
    <property type="component" value="Unassembled WGS sequence"/>
</dbReference>
<reference evidence="1 2" key="1">
    <citation type="journal article" date="2013" name="PLoS Genet.">
        <title>Plant-symbiotic fungi as chemical engineers: Multi-genome analysis of the Clavicipitaceae reveals dynamics of alkaloid loci.</title>
        <authorList>
            <person name="Schardl C.L."/>
            <person name="Young C.A."/>
            <person name="Hesse U."/>
            <person name="Amyotte S.G."/>
            <person name="Andreeva K."/>
            <person name="Calie P.J."/>
            <person name="Fleetwood D.J."/>
            <person name="Haws D.C."/>
            <person name="Moore N."/>
            <person name="Oeser B."/>
            <person name="Panaccione D.G."/>
            <person name="Schweri K.K."/>
            <person name="Voisey C.R."/>
            <person name="Farman M.L."/>
            <person name="Jaromczyk J.W."/>
            <person name="Roe B.A."/>
            <person name="O'Sullivan D.M."/>
            <person name="Scott B."/>
            <person name="Tudzynski P."/>
            <person name="An Z."/>
            <person name="Arnaoudova E.G."/>
            <person name="Bullock C.T."/>
            <person name="Charlton N.D."/>
            <person name="Chen L."/>
            <person name="Cox M."/>
            <person name="Dinkins R.D."/>
            <person name="Florea S."/>
            <person name="Glenn A.E."/>
            <person name="Gordon A."/>
            <person name="Gueldener U."/>
            <person name="Harris D.R."/>
            <person name="Hollin W."/>
            <person name="Jaromczyk J."/>
            <person name="Johnson R.D."/>
            <person name="Khan A.K."/>
            <person name="Leistner E."/>
            <person name="Leuchtmann A."/>
            <person name="Li C."/>
            <person name="Liu J."/>
            <person name="Liu J."/>
            <person name="Liu M."/>
            <person name="Mace W."/>
            <person name="Machado C."/>
            <person name="Nagabhyru P."/>
            <person name="Pan J."/>
            <person name="Schmid J."/>
            <person name="Sugawara K."/>
            <person name="Steiner U."/>
            <person name="Takach J.E."/>
            <person name="Tanaka E."/>
            <person name="Webb J.S."/>
            <person name="Wilson E.V."/>
            <person name="Wiseman J.L."/>
            <person name="Yoshida R."/>
            <person name="Zeng Z."/>
        </authorList>
    </citation>
    <scope>NUCLEOTIDE SEQUENCE [LARGE SCALE GENOMIC DNA]</scope>
    <source>
        <strain evidence="1 2">20.1</strain>
    </source>
</reference>
<evidence type="ECO:0000313" key="2">
    <source>
        <dbReference type="Proteomes" id="UP000016801"/>
    </source>
</evidence>
<evidence type="ECO:0008006" key="3">
    <source>
        <dbReference type="Google" id="ProtNLM"/>
    </source>
</evidence>
<accession>M1WDB4</accession>
<evidence type="ECO:0000313" key="1">
    <source>
        <dbReference type="EMBL" id="CCE29379.1"/>
    </source>
</evidence>
<gene>
    <name evidence="1" type="ORF">CPUR_03072</name>
</gene>
<organism evidence="1 2">
    <name type="scientific">Claviceps purpurea (strain 20.1)</name>
    <name type="common">Ergot fungus</name>
    <name type="synonym">Sphacelia segetum</name>
    <dbReference type="NCBI Taxonomy" id="1111077"/>
    <lineage>
        <taxon>Eukaryota</taxon>
        <taxon>Fungi</taxon>
        <taxon>Dikarya</taxon>
        <taxon>Ascomycota</taxon>
        <taxon>Pezizomycotina</taxon>
        <taxon>Sordariomycetes</taxon>
        <taxon>Hypocreomycetidae</taxon>
        <taxon>Hypocreales</taxon>
        <taxon>Clavicipitaceae</taxon>
        <taxon>Claviceps</taxon>
    </lineage>
</organism>